<keyword evidence="4 10" id="KW-0812">Transmembrane</keyword>
<dbReference type="InterPro" id="IPR004117">
    <property type="entry name" value="7tm6_olfct_rcpt"/>
</dbReference>
<evidence type="ECO:0000256" key="8">
    <source>
        <dbReference type="ARBA" id="ARBA00023170"/>
    </source>
</evidence>
<evidence type="ECO:0000256" key="2">
    <source>
        <dbReference type="ARBA" id="ARBA00022475"/>
    </source>
</evidence>
<evidence type="ECO:0000256" key="4">
    <source>
        <dbReference type="ARBA" id="ARBA00022692"/>
    </source>
</evidence>
<evidence type="ECO:0000256" key="1">
    <source>
        <dbReference type="ARBA" id="ARBA00004651"/>
    </source>
</evidence>
<proteinExistence type="predicted"/>
<feature type="non-terminal residue" evidence="11">
    <location>
        <position position="356"/>
    </location>
</feature>
<protein>
    <recommendedName>
        <fullName evidence="13">Odorant receptor</fullName>
    </recommendedName>
</protein>
<evidence type="ECO:0000313" key="11">
    <source>
        <dbReference type="EMBL" id="KAJ8975933.1"/>
    </source>
</evidence>
<evidence type="ECO:0000313" key="12">
    <source>
        <dbReference type="Proteomes" id="UP001162164"/>
    </source>
</evidence>
<feature type="transmembrane region" description="Helical" evidence="10">
    <location>
        <begin position="169"/>
        <end position="191"/>
    </location>
</feature>
<dbReference type="PANTHER" id="PTHR21137:SF35">
    <property type="entry name" value="ODORANT RECEPTOR 19A-RELATED"/>
    <property type="match status" value="1"/>
</dbReference>
<accession>A0ABQ9JCL6</accession>
<evidence type="ECO:0000256" key="6">
    <source>
        <dbReference type="ARBA" id="ARBA00022989"/>
    </source>
</evidence>
<dbReference type="Pfam" id="PF02949">
    <property type="entry name" value="7tm_6"/>
    <property type="match status" value="1"/>
</dbReference>
<organism evidence="11 12">
    <name type="scientific">Molorchus minor</name>
    <dbReference type="NCBI Taxonomy" id="1323400"/>
    <lineage>
        <taxon>Eukaryota</taxon>
        <taxon>Metazoa</taxon>
        <taxon>Ecdysozoa</taxon>
        <taxon>Arthropoda</taxon>
        <taxon>Hexapoda</taxon>
        <taxon>Insecta</taxon>
        <taxon>Pterygota</taxon>
        <taxon>Neoptera</taxon>
        <taxon>Endopterygota</taxon>
        <taxon>Coleoptera</taxon>
        <taxon>Polyphaga</taxon>
        <taxon>Cucujiformia</taxon>
        <taxon>Chrysomeloidea</taxon>
        <taxon>Cerambycidae</taxon>
        <taxon>Lamiinae</taxon>
        <taxon>Monochamini</taxon>
        <taxon>Molorchus</taxon>
    </lineage>
</organism>
<comment type="subcellular location">
    <subcellularLocation>
        <location evidence="1">Cell membrane</location>
        <topology evidence="1">Multi-pass membrane protein</topology>
    </subcellularLocation>
</comment>
<gene>
    <name evidence="11" type="ORF">NQ317_014893</name>
</gene>
<reference evidence="11" key="1">
    <citation type="journal article" date="2023" name="Insect Mol. Biol.">
        <title>Genome sequencing provides insights into the evolution of gene families encoding plant cell wall-degrading enzymes in longhorned beetles.</title>
        <authorList>
            <person name="Shin N.R."/>
            <person name="Okamura Y."/>
            <person name="Kirsch R."/>
            <person name="Pauchet Y."/>
        </authorList>
    </citation>
    <scope>NUCLEOTIDE SEQUENCE</scope>
    <source>
        <strain evidence="11">MMC_N1</strain>
    </source>
</reference>
<dbReference type="Proteomes" id="UP001162164">
    <property type="component" value="Unassembled WGS sequence"/>
</dbReference>
<evidence type="ECO:0000256" key="3">
    <source>
        <dbReference type="ARBA" id="ARBA00022606"/>
    </source>
</evidence>
<dbReference type="EMBL" id="JAPWTJ010000748">
    <property type="protein sequence ID" value="KAJ8975933.1"/>
    <property type="molecule type" value="Genomic_DNA"/>
</dbReference>
<evidence type="ECO:0000256" key="5">
    <source>
        <dbReference type="ARBA" id="ARBA00022725"/>
    </source>
</evidence>
<feature type="transmembrane region" description="Helical" evidence="10">
    <location>
        <begin position="49"/>
        <end position="68"/>
    </location>
</feature>
<dbReference type="PANTHER" id="PTHR21137">
    <property type="entry name" value="ODORANT RECEPTOR"/>
    <property type="match status" value="1"/>
</dbReference>
<evidence type="ECO:0000256" key="7">
    <source>
        <dbReference type="ARBA" id="ARBA00023136"/>
    </source>
</evidence>
<feature type="transmembrane region" description="Helical" evidence="10">
    <location>
        <begin position="244"/>
        <end position="263"/>
    </location>
</feature>
<evidence type="ECO:0000256" key="9">
    <source>
        <dbReference type="ARBA" id="ARBA00023224"/>
    </source>
</evidence>
<keyword evidence="2" id="KW-1003">Cell membrane</keyword>
<keyword evidence="12" id="KW-1185">Reference proteome</keyword>
<keyword evidence="3" id="KW-0716">Sensory transduction</keyword>
<sequence length="356" mass="40699">MWPNKKRRCRLIREYYILIVIASSAVAILADFILQFYGDYLSFTDLVESIIGASALCSVIYIFICFMIKRDEIQQLTKDLGLFEEFLPTHLIAETEETAKFYTKIFIGYGIVGNILYGCLPLLTYRDCVEHRSKHMVKYGIPCGPVTRYVLPFSHDWYPLAQLIMVEELFVTSLGTIIVLSITMLICGILTHTSANLEHLKRKILEISDIEDTKVAEHVNWCVKYHTAIISFSDRTNNAFSEMMLVHITWTSFIISVLGIEIIMDDNVFNSFRFAMHLGGWLGMLFLICFYGQTLMDISTDISKAVYETEWYTKAPTIRKSLVLILLRSQKPLVLRAAGLKVMSLATFLGVSKLKT</sequence>
<evidence type="ECO:0008006" key="13">
    <source>
        <dbReference type="Google" id="ProtNLM"/>
    </source>
</evidence>
<comment type="caution">
    <text evidence="11">The sequence shown here is derived from an EMBL/GenBank/DDBJ whole genome shotgun (WGS) entry which is preliminary data.</text>
</comment>
<keyword evidence="5" id="KW-0552">Olfaction</keyword>
<keyword evidence="8" id="KW-0675">Receptor</keyword>
<name>A0ABQ9JCL6_9CUCU</name>
<feature type="transmembrane region" description="Helical" evidence="10">
    <location>
        <begin position="275"/>
        <end position="293"/>
    </location>
</feature>
<keyword evidence="6 10" id="KW-1133">Transmembrane helix</keyword>
<keyword evidence="9" id="KW-0807">Transducer</keyword>
<keyword evidence="7 10" id="KW-0472">Membrane</keyword>
<evidence type="ECO:0000256" key="10">
    <source>
        <dbReference type="SAM" id="Phobius"/>
    </source>
</evidence>
<feature type="transmembrane region" description="Helical" evidence="10">
    <location>
        <begin position="15"/>
        <end position="37"/>
    </location>
</feature>